<dbReference type="InterPro" id="IPR000589">
    <property type="entry name" value="Ribosomal_uS15"/>
</dbReference>
<evidence type="ECO:0000313" key="8">
    <source>
        <dbReference type="Proteomes" id="UP001056539"/>
    </source>
</evidence>
<comment type="function">
    <text evidence="4">Forms an intersubunit bridge (bridge B4) with the 23S rRNA of the 50S subunit in the ribosome.</text>
</comment>
<sequence length="87" mass="10048">MAVTAEQKKMLVQKYGKNEKDTGNTEVQIAVLSAEIKNLSEHLQKFPKDYKSLRGLQRLIGKRKALLVYLHRKNPERYHAITKELGL</sequence>
<dbReference type="Gene3D" id="6.10.250.3130">
    <property type="match status" value="1"/>
</dbReference>
<evidence type="ECO:0000256" key="3">
    <source>
        <dbReference type="ARBA" id="ARBA00064542"/>
    </source>
</evidence>
<dbReference type="Proteomes" id="UP001056539">
    <property type="component" value="Chromosome"/>
</dbReference>
<reference evidence="7" key="2">
    <citation type="submission" date="2022-06" db="EMBL/GenBank/DDBJ databases">
        <title>Thermospira aquatica gen. nov., sp. nov.</title>
        <authorList>
            <person name="Ben Ali Gam Z."/>
            <person name="Labat M."/>
        </authorList>
    </citation>
    <scope>NUCLEOTIDE SEQUENCE</scope>
    <source>
        <strain evidence="7">F1F22</strain>
    </source>
</reference>
<keyword evidence="4 6" id="KW-0694">RNA-binding</keyword>
<dbReference type="GO" id="GO:0003735">
    <property type="term" value="F:structural constituent of ribosome"/>
    <property type="evidence" value="ECO:0007669"/>
    <property type="project" value="InterPro"/>
</dbReference>
<dbReference type="Gene3D" id="1.10.287.10">
    <property type="entry name" value="S15/NS1, RNA-binding"/>
    <property type="match status" value="1"/>
</dbReference>
<evidence type="ECO:0000256" key="1">
    <source>
        <dbReference type="ARBA" id="ARBA00022980"/>
    </source>
</evidence>
<proteinExistence type="inferred from homology"/>
<evidence type="ECO:0000256" key="2">
    <source>
        <dbReference type="ARBA" id="ARBA00023274"/>
    </source>
</evidence>
<comment type="function">
    <text evidence="4 6">One of the primary rRNA binding proteins, it binds directly to 16S rRNA where it helps nucleate assembly of the platform of the 30S subunit by binding and bridging several RNA helices of the 16S rRNA.</text>
</comment>
<dbReference type="PANTHER" id="PTHR23321">
    <property type="entry name" value="RIBOSOMAL PROTEIN S15, BACTERIAL AND ORGANELLAR"/>
    <property type="match status" value="1"/>
</dbReference>
<protein>
    <recommendedName>
        <fullName evidence="4">Small ribosomal subunit protein uS15</fullName>
    </recommendedName>
</protein>
<organism evidence="7 8">
    <name type="scientific">Thermospira aquatica</name>
    <dbReference type="NCBI Taxonomy" id="2828656"/>
    <lineage>
        <taxon>Bacteria</taxon>
        <taxon>Pseudomonadati</taxon>
        <taxon>Spirochaetota</taxon>
        <taxon>Spirochaetia</taxon>
        <taxon>Brevinematales</taxon>
        <taxon>Thermospiraceae</taxon>
        <taxon>Thermospira</taxon>
    </lineage>
</organism>
<dbReference type="SMART" id="SM01387">
    <property type="entry name" value="Ribosomal_S15"/>
    <property type="match status" value="1"/>
</dbReference>
<dbReference type="EMBL" id="CP073355">
    <property type="protein sequence ID" value="URA10190.1"/>
    <property type="molecule type" value="Genomic_DNA"/>
</dbReference>
<dbReference type="Pfam" id="PF00312">
    <property type="entry name" value="Ribosomal_S15"/>
    <property type="match status" value="1"/>
</dbReference>
<dbReference type="GO" id="GO:0006412">
    <property type="term" value="P:translation"/>
    <property type="evidence" value="ECO:0007669"/>
    <property type="project" value="UniProtKB-UniRule"/>
</dbReference>
<keyword evidence="4 6" id="KW-0699">rRNA-binding</keyword>
<dbReference type="SUPFAM" id="SSF47060">
    <property type="entry name" value="S15/NS1 RNA-binding domain"/>
    <property type="match status" value="1"/>
</dbReference>
<dbReference type="PROSITE" id="PS00362">
    <property type="entry name" value="RIBOSOMAL_S15"/>
    <property type="match status" value="1"/>
</dbReference>
<keyword evidence="1 4" id="KW-0689">Ribosomal protein</keyword>
<dbReference type="FunFam" id="1.10.287.10:FF:000002">
    <property type="entry name" value="30S ribosomal protein S15"/>
    <property type="match status" value="1"/>
</dbReference>
<evidence type="ECO:0000256" key="5">
    <source>
        <dbReference type="RuleBase" id="RU003919"/>
    </source>
</evidence>
<dbReference type="RefSeq" id="WP_271435322.1">
    <property type="nucleotide sequence ID" value="NZ_CP073355.1"/>
</dbReference>
<accession>A0AAX3BD30</accession>
<evidence type="ECO:0000256" key="6">
    <source>
        <dbReference type="RuleBase" id="RU004524"/>
    </source>
</evidence>
<evidence type="ECO:0000256" key="4">
    <source>
        <dbReference type="HAMAP-Rule" id="MF_01343"/>
    </source>
</evidence>
<keyword evidence="8" id="KW-1185">Reference proteome</keyword>
<reference evidence="7" key="1">
    <citation type="submission" date="2021-04" db="EMBL/GenBank/DDBJ databases">
        <authorList>
            <person name="Postec A."/>
        </authorList>
    </citation>
    <scope>NUCLEOTIDE SEQUENCE</scope>
    <source>
        <strain evidence="7">F1F22</strain>
    </source>
</reference>
<dbReference type="HAMAP" id="MF_01343_B">
    <property type="entry name" value="Ribosomal_uS15_B"/>
    <property type="match status" value="1"/>
</dbReference>
<evidence type="ECO:0000313" key="7">
    <source>
        <dbReference type="EMBL" id="URA10190.1"/>
    </source>
</evidence>
<dbReference type="PANTHER" id="PTHR23321:SF26">
    <property type="entry name" value="SMALL RIBOSOMAL SUBUNIT PROTEIN US15M"/>
    <property type="match status" value="1"/>
</dbReference>
<dbReference type="KEGG" id="taqu:KDW03_12035"/>
<dbReference type="InterPro" id="IPR005290">
    <property type="entry name" value="Ribosomal_uS15_bac-type"/>
</dbReference>
<dbReference type="GO" id="GO:0019843">
    <property type="term" value="F:rRNA binding"/>
    <property type="evidence" value="ECO:0007669"/>
    <property type="project" value="UniProtKB-UniRule"/>
</dbReference>
<dbReference type="GO" id="GO:0022627">
    <property type="term" value="C:cytosolic small ribosomal subunit"/>
    <property type="evidence" value="ECO:0007669"/>
    <property type="project" value="TreeGrafter"/>
</dbReference>
<dbReference type="InterPro" id="IPR009068">
    <property type="entry name" value="uS15_NS1_RNA-bd_sf"/>
</dbReference>
<comment type="similarity">
    <text evidence="4 5">Belongs to the universal ribosomal protein uS15 family.</text>
</comment>
<gene>
    <name evidence="4 7" type="primary">rpsO</name>
    <name evidence="7" type="ORF">KDW03_12035</name>
</gene>
<name>A0AAX3BD30_9SPIR</name>
<dbReference type="NCBIfam" id="TIGR00952">
    <property type="entry name" value="S15_bact"/>
    <property type="match status" value="1"/>
</dbReference>
<dbReference type="CDD" id="cd00353">
    <property type="entry name" value="Ribosomal_S15p_S13e"/>
    <property type="match status" value="1"/>
</dbReference>
<comment type="subunit">
    <text evidence="3 4">Part of the 30S ribosomal subunit. Forms a bridge to the 50S subunit in the 70S ribosome, contacting the 23S rRNA.</text>
</comment>
<keyword evidence="2 4" id="KW-0687">Ribonucleoprotein</keyword>
<dbReference type="AlphaFoldDB" id="A0AAX3BD30"/>